<dbReference type="Gene3D" id="3.60.15.10">
    <property type="entry name" value="Ribonuclease Z/Hydroxyacylglutathione hydrolase-like"/>
    <property type="match status" value="1"/>
</dbReference>
<keyword evidence="7" id="KW-1185">Reference proteome</keyword>
<protein>
    <submittedName>
        <fullName evidence="6">Metallo-beta-lactamase superfamily protein</fullName>
    </submittedName>
</protein>
<accession>G5JHS0</accession>
<evidence type="ECO:0000256" key="3">
    <source>
        <dbReference type="ARBA" id="ARBA00022801"/>
    </source>
</evidence>
<dbReference type="OrthoDB" id="9802897at2"/>
<dbReference type="InterPro" id="IPR036866">
    <property type="entry name" value="RibonucZ/Hydroxyglut_hydro"/>
</dbReference>
<keyword evidence="2" id="KW-0479">Metal-binding</keyword>
<evidence type="ECO:0000256" key="1">
    <source>
        <dbReference type="ARBA" id="ARBA00007749"/>
    </source>
</evidence>
<comment type="caution">
    <text evidence="6">The sequence shown here is derived from an EMBL/GenBank/DDBJ whole genome shotgun (WGS) entry which is preliminary data.</text>
</comment>
<evidence type="ECO:0000259" key="5">
    <source>
        <dbReference type="SMART" id="SM00849"/>
    </source>
</evidence>
<feature type="domain" description="Metallo-beta-lactamase" evidence="5">
    <location>
        <begin position="47"/>
        <end position="245"/>
    </location>
</feature>
<dbReference type="Proteomes" id="UP000005413">
    <property type="component" value="Unassembled WGS sequence"/>
</dbReference>
<dbReference type="InterPro" id="IPR001279">
    <property type="entry name" value="Metallo-B-lactamas"/>
</dbReference>
<dbReference type="AlphaFoldDB" id="G5JHS0"/>
<sequence>MKIGDFTIHYLNGGNTKIDGGAMFGPVPKPLWSKKYQVNERNQIHLPTHPILIQTEQHNIIIDAGIGQHKLTDKELRNFGVDYESDIEKDLESYHLTTDDIDFVLMTHMHFDHATGLTDTEGKAVFKNAKHVIQQDEWHEFLAPNLRSKSTYWPKNIGDYDDNLILFDKTFEPIPGIKLQHTGGHSFGHSIILIESKGEKAVHMGDIFPTHAHLNPLWVTSYDDYPMQSIREKERLLPYFIYQQYWFLFYHDEQYFAVKYEQDGKTIESYITREPI</sequence>
<dbReference type="SMART" id="SM00849">
    <property type="entry name" value="Lactamase_B"/>
    <property type="match status" value="1"/>
</dbReference>
<dbReference type="Pfam" id="PF00753">
    <property type="entry name" value="Lactamase_B"/>
    <property type="match status" value="1"/>
</dbReference>
<evidence type="ECO:0000313" key="6">
    <source>
        <dbReference type="EMBL" id="EHJ08256.1"/>
    </source>
</evidence>
<dbReference type="GO" id="GO:0046872">
    <property type="term" value="F:metal ion binding"/>
    <property type="evidence" value="ECO:0007669"/>
    <property type="project" value="UniProtKB-KW"/>
</dbReference>
<keyword evidence="3" id="KW-0378">Hydrolase</keyword>
<keyword evidence="4" id="KW-0862">Zinc</keyword>
<dbReference type="EMBL" id="AEUN01000348">
    <property type="protein sequence ID" value="EHJ08256.1"/>
    <property type="molecule type" value="Genomic_DNA"/>
</dbReference>
<dbReference type="PANTHER" id="PTHR42978:SF6">
    <property type="entry name" value="QUORUM-QUENCHING LACTONASE YTNP-RELATED"/>
    <property type="match status" value="1"/>
</dbReference>
<dbReference type="RefSeq" id="WP_002463084.1">
    <property type="nucleotide sequence ID" value="NZ_AEUN01000348.1"/>
</dbReference>
<evidence type="ECO:0000313" key="7">
    <source>
        <dbReference type="Proteomes" id="UP000005413"/>
    </source>
</evidence>
<organism evidence="6 7">
    <name type="scientific">Staphylococcus simiae CCM 7213 = CCUG 51256</name>
    <dbReference type="NCBI Taxonomy" id="911238"/>
    <lineage>
        <taxon>Bacteria</taxon>
        <taxon>Bacillati</taxon>
        <taxon>Bacillota</taxon>
        <taxon>Bacilli</taxon>
        <taxon>Bacillales</taxon>
        <taxon>Staphylococcaceae</taxon>
        <taxon>Staphylococcus</taxon>
    </lineage>
</organism>
<dbReference type="CDD" id="cd07728">
    <property type="entry name" value="YtnP-like_MBL-fold"/>
    <property type="match status" value="1"/>
</dbReference>
<evidence type="ECO:0000256" key="4">
    <source>
        <dbReference type="ARBA" id="ARBA00022833"/>
    </source>
</evidence>
<dbReference type="PANTHER" id="PTHR42978">
    <property type="entry name" value="QUORUM-QUENCHING LACTONASE YTNP-RELATED-RELATED"/>
    <property type="match status" value="1"/>
</dbReference>
<comment type="similarity">
    <text evidence="1">Belongs to the metallo-beta-lactamase superfamily.</text>
</comment>
<name>G5JHS0_9STAP</name>
<reference evidence="6 7" key="1">
    <citation type="journal article" date="2012" name="BMC Genomics">
        <title>Comparative genomic analysis of the genus Staphylococcus including Staphylococcus aureus and its newly described sister species Staphylococcus simiae.</title>
        <authorList>
            <person name="Suzuki H."/>
            <person name="Lefebure T."/>
            <person name="Pavinski Bitar P."/>
            <person name="Stanhope M.J."/>
        </authorList>
    </citation>
    <scope>NUCLEOTIDE SEQUENCE [LARGE SCALE GENOMIC DNA]</scope>
    <source>
        <strain evidence="6 7">CCM 7213</strain>
    </source>
</reference>
<dbReference type="InterPro" id="IPR051013">
    <property type="entry name" value="MBL_superfamily_lactonases"/>
</dbReference>
<dbReference type="PATRIC" id="fig|911238.3.peg.838"/>
<dbReference type="SUPFAM" id="SSF56281">
    <property type="entry name" value="Metallo-hydrolase/oxidoreductase"/>
    <property type="match status" value="1"/>
</dbReference>
<proteinExistence type="inferred from homology"/>
<gene>
    <name evidence="6" type="ORF">SS7213T_05011</name>
</gene>
<evidence type="ECO:0000256" key="2">
    <source>
        <dbReference type="ARBA" id="ARBA00022723"/>
    </source>
</evidence>
<dbReference type="GO" id="GO:0016787">
    <property type="term" value="F:hydrolase activity"/>
    <property type="evidence" value="ECO:0007669"/>
    <property type="project" value="UniProtKB-KW"/>
</dbReference>